<dbReference type="AlphaFoldDB" id="A0A2V3UDW6"/>
<keyword evidence="2 7" id="KW-0813">Transport</keyword>
<evidence type="ECO:0000259" key="8">
    <source>
        <dbReference type="PROSITE" id="PS50928"/>
    </source>
</evidence>
<dbReference type="Pfam" id="PF00528">
    <property type="entry name" value="BPD_transp_1"/>
    <property type="match status" value="1"/>
</dbReference>
<dbReference type="Pfam" id="PF19300">
    <property type="entry name" value="BPD_transp_1_N"/>
    <property type="match status" value="1"/>
</dbReference>
<feature type="domain" description="ABC transmembrane type-1" evidence="8">
    <location>
        <begin position="102"/>
        <end position="314"/>
    </location>
</feature>
<dbReference type="CDD" id="cd06261">
    <property type="entry name" value="TM_PBP2"/>
    <property type="match status" value="1"/>
</dbReference>
<gene>
    <name evidence="9" type="ORF">C7450_102402</name>
</gene>
<feature type="transmembrane region" description="Helical" evidence="7">
    <location>
        <begin position="102"/>
        <end position="129"/>
    </location>
</feature>
<dbReference type="Gene3D" id="1.10.3720.10">
    <property type="entry name" value="MetI-like"/>
    <property type="match status" value="1"/>
</dbReference>
<keyword evidence="5 7" id="KW-1133">Transmembrane helix</keyword>
<dbReference type="PROSITE" id="PS50928">
    <property type="entry name" value="ABC_TM1"/>
    <property type="match status" value="1"/>
</dbReference>
<feature type="transmembrane region" description="Helical" evidence="7">
    <location>
        <begin position="257"/>
        <end position="275"/>
    </location>
</feature>
<sequence>MFAFIIRRTALMVPTMLIISAIVFVVIQLPPGDFLDTLASQLASQGEGLADSQIALLRERYGLDQSILVQYLKWITNIVTALDFGQSFEWNKAVLDVIAPRFWVTLGIALLSLALTAVVAIPCGIYVSLRQYSLGDNLATFFSFLGLAVPNVLMTLVLMYASFTLFDSNPGGLFSAQYQDAPWSVGRVLDLLAHLWIPAVVLATAGTAEVVRVMRATMLDELSKPYVDTARAKGLTEARLTMKYPARIAINPIVSKLGWMIPIIVSSEAVVSIVADIPTMGPLLLRSLLAQDMYLAGAIILLLAFLTVIGTLISDILLALLDPRIRHAME</sequence>
<evidence type="ECO:0000313" key="10">
    <source>
        <dbReference type="Proteomes" id="UP000248021"/>
    </source>
</evidence>
<dbReference type="PANTHER" id="PTHR30465:SF43">
    <property type="entry name" value="OLIGOPEPTIDE ABC TRANSPORTER, PERMEASE PROTEIN"/>
    <property type="match status" value="1"/>
</dbReference>
<keyword evidence="4 7" id="KW-0812">Transmembrane</keyword>
<evidence type="ECO:0000256" key="2">
    <source>
        <dbReference type="ARBA" id="ARBA00022448"/>
    </source>
</evidence>
<dbReference type="InterPro" id="IPR045621">
    <property type="entry name" value="BPD_transp_1_N"/>
</dbReference>
<evidence type="ECO:0000256" key="6">
    <source>
        <dbReference type="ARBA" id="ARBA00023136"/>
    </source>
</evidence>
<organism evidence="9 10">
    <name type="scientific">Chelatococcus asaccharovorans</name>
    <dbReference type="NCBI Taxonomy" id="28210"/>
    <lineage>
        <taxon>Bacteria</taxon>
        <taxon>Pseudomonadati</taxon>
        <taxon>Pseudomonadota</taxon>
        <taxon>Alphaproteobacteria</taxon>
        <taxon>Hyphomicrobiales</taxon>
        <taxon>Chelatococcaceae</taxon>
        <taxon>Chelatococcus</taxon>
    </lineage>
</organism>
<dbReference type="PANTHER" id="PTHR30465">
    <property type="entry name" value="INNER MEMBRANE ABC TRANSPORTER"/>
    <property type="match status" value="1"/>
</dbReference>
<dbReference type="InterPro" id="IPR000515">
    <property type="entry name" value="MetI-like"/>
</dbReference>
<feature type="transmembrane region" description="Helical" evidence="7">
    <location>
        <begin position="191"/>
        <end position="211"/>
    </location>
</feature>
<dbReference type="GO" id="GO:0055085">
    <property type="term" value="P:transmembrane transport"/>
    <property type="evidence" value="ECO:0007669"/>
    <property type="project" value="InterPro"/>
</dbReference>
<feature type="transmembrane region" description="Helical" evidence="7">
    <location>
        <begin position="9"/>
        <end position="29"/>
    </location>
</feature>
<protein>
    <submittedName>
        <fullName evidence="9">Peptide/nickel transport system permease protein</fullName>
    </submittedName>
</protein>
<comment type="similarity">
    <text evidence="7">Belongs to the binding-protein-dependent transport system permease family.</text>
</comment>
<reference evidence="9 10" key="1">
    <citation type="submission" date="2018-05" db="EMBL/GenBank/DDBJ databases">
        <title>Genomic Encyclopedia of Type Strains, Phase IV (KMG-IV): sequencing the most valuable type-strain genomes for metagenomic binning, comparative biology and taxonomic classification.</title>
        <authorList>
            <person name="Goeker M."/>
        </authorList>
    </citation>
    <scope>NUCLEOTIDE SEQUENCE [LARGE SCALE GENOMIC DNA]</scope>
    <source>
        <strain evidence="9 10">DSM 6462</strain>
    </source>
</reference>
<evidence type="ECO:0000256" key="3">
    <source>
        <dbReference type="ARBA" id="ARBA00022475"/>
    </source>
</evidence>
<keyword evidence="6 7" id="KW-0472">Membrane</keyword>
<keyword evidence="3" id="KW-1003">Cell membrane</keyword>
<proteinExistence type="inferred from homology"/>
<comment type="subcellular location">
    <subcellularLocation>
        <location evidence="1 7">Cell membrane</location>
        <topology evidence="1 7">Multi-pass membrane protein</topology>
    </subcellularLocation>
</comment>
<feature type="transmembrane region" description="Helical" evidence="7">
    <location>
        <begin position="295"/>
        <end position="321"/>
    </location>
</feature>
<evidence type="ECO:0000256" key="1">
    <source>
        <dbReference type="ARBA" id="ARBA00004651"/>
    </source>
</evidence>
<feature type="transmembrane region" description="Helical" evidence="7">
    <location>
        <begin position="141"/>
        <end position="163"/>
    </location>
</feature>
<dbReference type="InterPro" id="IPR035906">
    <property type="entry name" value="MetI-like_sf"/>
</dbReference>
<evidence type="ECO:0000256" key="5">
    <source>
        <dbReference type="ARBA" id="ARBA00022989"/>
    </source>
</evidence>
<evidence type="ECO:0000313" key="9">
    <source>
        <dbReference type="EMBL" id="PXW63486.1"/>
    </source>
</evidence>
<comment type="caution">
    <text evidence="9">The sequence shown here is derived from an EMBL/GenBank/DDBJ whole genome shotgun (WGS) entry which is preliminary data.</text>
</comment>
<name>A0A2V3UDW6_9HYPH</name>
<keyword evidence="10" id="KW-1185">Reference proteome</keyword>
<dbReference type="OrthoDB" id="9807402at2"/>
<dbReference type="EMBL" id="QJJK01000002">
    <property type="protein sequence ID" value="PXW63486.1"/>
    <property type="molecule type" value="Genomic_DNA"/>
</dbReference>
<dbReference type="Proteomes" id="UP000248021">
    <property type="component" value="Unassembled WGS sequence"/>
</dbReference>
<dbReference type="RefSeq" id="WP_110373624.1">
    <property type="nucleotide sequence ID" value="NZ_JAHBRY010000002.1"/>
</dbReference>
<accession>A0A2V3UDW6</accession>
<evidence type="ECO:0000256" key="4">
    <source>
        <dbReference type="ARBA" id="ARBA00022692"/>
    </source>
</evidence>
<dbReference type="GO" id="GO:0005886">
    <property type="term" value="C:plasma membrane"/>
    <property type="evidence" value="ECO:0007669"/>
    <property type="project" value="UniProtKB-SubCell"/>
</dbReference>
<dbReference type="SUPFAM" id="SSF161098">
    <property type="entry name" value="MetI-like"/>
    <property type="match status" value="1"/>
</dbReference>
<evidence type="ECO:0000256" key="7">
    <source>
        <dbReference type="RuleBase" id="RU363032"/>
    </source>
</evidence>